<evidence type="ECO:0000256" key="1">
    <source>
        <dbReference type="SAM" id="MobiDB-lite"/>
    </source>
</evidence>
<evidence type="ECO:0000313" key="2">
    <source>
        <dbReference type="EMBL" id="CAF4088906.1"/>
    </source>
</evidence>
<dbReference type="EMBL" id="CAJOBF010003392">
    <property type="protein sequence ID" value="CAF4088906.1"/>
    <property type="molecule type" value="Genomic_DNA"/>
</dbReference>
<evidence type="ECO:0000313" key="3">
    <source>
        <dbReference type="Proteomes" id="UP000663842"/>
    </source>
</evidence>
<comment type="caution">
    <text evidence="2">The sequence shown here is derived from an EMBL/GenBank/DDBJ whole genome shotgun (WGS) entry which is preliminary data.</text>
</comment>
<dbReference type="Proteomes" id="UP000663842">
    <property type="component" value="Unassembled WGS sequence"/>
</dbReference>
<feature type="compositionally biased region" description="Polar residues" evidence="1">
    <location>
        <begin position="64"/>
        <end position="74"/>
    </location>
</feature>
<dbReference type="AlphaFoldDB" id="A0A819UAT2"/>
<gene>
    <name evidence="2" type="ORF">UXM345_LOCUS21545</name>
</gene>
<protein>
    <submittedName>
        <fullName evidence="2">Uncharacterized protein</fullName>
    </submittedName>
</protein>
<sequence length="135" mass="15238">MTYVSVLFDYIPTPSLIIQPTDQSCKLPDTRSPVNLKLIESSNDSTLIIGPSDKLIDNDELQQNNETNDKLNSAKTNSNCDNNNRNRRKDRSTSSNRRAFALYPNCLSDWDSTDSESGTNELNLNDELETCQTRC</sequence>
<accession>A0A819UAT2</accession>
<feature type="region of interest" description="Disordered" evidence="1">
    <location>
        <begin position="64"/>
        <end position="97"/>
    </location>
</feature>
<name>A0A819UAT2_9BILA</name>
<reference evidence="2" key="1">
    <citation type="submission" date="2021-02" db="EMBL/GenBank/DDBJ databases">
        <authorList>
            <person name="Nowell W R."/>
        </authorList>
    </citation>
    <scope>NUCLEOTIDE SEQUENCE</scope>
</reference>
<organism evidence="2 3">
    <name type="scientific">Rotaria magnacalcarata</name>
    <dbReference type="NCBI Taxonomy" id="392030"/>
    <lineage>
        <taxon>Eukaryota</taxon>
        <taxon>Metazoa</taxon>
        <taxon>Spiralia</taxon>
        <taxon>Gnathifera</taxon>
        <taxon>Rotifera</taxon>
        <taxon>Eurotatoria</taxon>
        <taxon>Bdelloidea</taxon>
        <taxon>Philodinida</taxon>
        <taxon>Philodinidae</taxon>
        <taxon>Rotaria</taxon>
    </lineage>
</organism>
<proteinExistence type="predicted"/>